<dbReference type="HOGENOM" id="CLU_1938160_0_0_1"/>
<keyword evidence="3" id="KW-1185">Reference proteome</keyword>
<dbReference type="RefSeq" id="XP_013259884.1">
    <property type="nucleotide sequence ID" value="XM_013404430.1"/>
</dbReference>
<dbReference type="AlphaFoldDB" id="A0A072PB47"/>
<sequence length="130" mass="15148">MFKFGPEITQEHKDHFQRELKKLKNLPCVKDNRLLDGGTSVTDPISRSQGYHYCIVSYHQNLKALEEYQSSNSHHEYVTHTKHDGTAIFIQSFRHADLNFEKYPASLCGRLSKAFTDSTLQYRLRMNVGR</sequence>
<dbReference type="VEuPathDB" id="FungiDB:A1O9_05211"/>
<comment type="caution">
    <text evidence="2">The sequence shown here is derived from an EMBL/GenBank/DDBJ whole genome shotgun (WGS) entry which is preliminary data.</text>
</comment>
<name>A0A072PB47_9EURO</name>
<reference evidence="2 3" key="1">
    <citation type="submission" date="2013-03" db="EMBL/GenBank/DDBJ databases">
        <title>The Genome Sequence of Exophiala aquamarina CBS 119918.</title>
        <authorList>
            <consortium name="The Broad Institute Genomics Platform"/>
            <person name="Cuomo C."/>
            <person name="de Hoog S."/>
            <person name="Gorbushina A."/>
            <person name="Walker B."/>
            <person name="Young S.K."/>
            <person name="Zeng Q."/>
            <person name="Gargeya S."/>
            <person name="Fitzgerald M."/>
            <person name="Haas B."/>
            <person name="Abouelleil A."/>
            <person name="Allen A.W."/>
            <person name="Alvarado L."/>
            <person name="Arachchi H.M."/>
            <person name="Berlin A.M."/>
            <person name="Chapman S.B."/>
            <person name="Gainer-Dewar J."/>
            <person name="Goldberg J."/>
            <person name="Griggs A."/>
            <person name="Gujja S."/>
            <person name="Hansen M."/>
            <person name="Howarth C."/>
            <person name="Imamovic A."/>
            <person name="Ireland A."/>
            <person name="Larimer J."/>
            <person name="McCowan C."/>
            <person name="Murphy C."/>
            <person name="Pearson M."/>
            <person name="Poon T.W."/>
            <person name="Priest M."/>
            <person name="Roberts A."/>
            <person name="Saif S."/>
            <person name="Shea T."/>
            <person name="Sisk P."/>
            <person name="Sykes S."/>
            <person name="Wortman J."/>
            <person name="Nusbaum C."/>
            <person name="Birren B."/>
        </authorList>
    </citation>
    <scope>NUCLEOTIDE SEQUENCE [LARGE SCALE GENOMIC DNA]</scope>
    <source>
        <strain evidence="2 3">CBS 119918</strain>
    </source>
</reference>
<evidence type="ECO:0000313" key="2">
    <source>
        <dbReference type="EMBL" id="KEF57294.1"/>
    </source>
</evidence>
<proteinExistence type="predicted"/>
<evidence type="ECO:0000313" key="3">
    <source>
        <dbReference type="Proteomes" id="UP000027920"/>
    </source>
</evidence>
<dbReference type="InterPro" id="IPR011008">
    <property type="entry name" value="Dimeric_a/b-barrel"/>
</dbReference>
<dbReference type="Pfam" id="PF07876">
    <property type="entry name" value="Dabb"/>
    <property type="match status" value="1"/>
</dbReference>
<dbReference type="STRING" id="1182545.A0A072PB47"/>
<dbReference type="GeneID" id="25280137"/>
<protein>
    <recommendedName>
        <fullName evidence="1">Stress-response A/B barrel domain-containing protein</fullName>
    </recommendedName>
</protein>
<accession>A0A072PB47</accession>
<dbReference type="OrthoDB" id="42919at2759"/>
<dbReference type="PROSITE" id="PS51502">
    <property type="entry name" value="S_R_A_B_BARREL"/>
    <property type="match status" value="1"/>
</dbReference>
<organism evidence="2 3">
    <name type="scientific">Exophiala aquamarina CBS 119918</name>
    <dbReference type="NCBI Taxonomy" id="1182545"/>
    <lineage>
        <taxon>Eukaryota</taxon>
        <taxon>Fungi</taxon>
        <taxon>Dikarya</taxon>
        <taxon>Ascomycota</taxon>
        <taxon>Pezizomycotina</taxon>
        <taxon>Eurotiomycetes</taxon>
        <taxon>Chaetothyriomycetidae</taxon>
        <taxon>Chaetothyriales</taxon>
        <taxon>Herpotrichiellaceae</taxon>
        <taxon>Exophiala</taxon>
    </lineage>
</organism>
<feature type="domain" description="Stress-response A/B barrel" evidence="1">
    <location>
        <begin position="1"/>
        <end position="98"/>
    </location>
</feature>
<dbReference type="Proteomes" id="UP000027920">
    <property type="component" value="Unassembled WGS sequence"/>
</dbReference>
<dbReference type="InterPro" id="IPR013097">
    <property type="entry name" value="Dabb"/>
</dbReference>
<evidence type="ECO:0000259" key="1">
    <source>
        <dbReference type="PROSITE" id="PS51502"/>
    </source>
</evidence>
<dbReference type="EMBL" id="AMGV01000004">
    <property type="protein sequence ID" value="KEF57294.1"/>
    <property type="molecule type" value="Genomic_DNA"/>
</dbReference>
<dbReference type="Gene3D" id="3.30.70.100">
    <property type="match status" value="1"/>
</dbReference>
<gene>
    <name evidence="2" type="ORF">A1O9_05211</name>
</gene>
<dbReference type="SUPFAM" id="SSF54909">
    <property type="entry name" value="Dimeric alpha+beta barrel"/>
    <property type="match status" value="1"/>
</dbReference>